<dbReference type="InterPro" id="IPR025110">
    <property type="entry name" value="AMP-bd_C"/>
</dbReference>
<evidence type="ECO:0000313" key="6">
    <source>
        <dbReference type="Proteomes" id="UP000179284"/>
    </source>
</evidence>
<feature type="domain" description="AMP-binding enzyme C-terminal" evidence="4">
    <location>
        <begin position="449"/>
        <end position="512"/>
    </location>
</feature>
<evidence type="ECO:0000256" key="2">
    <source>
        <dbReference type="ARBA" id="ARBA00022598"/>
    </source>
</evidence>
<dbReference type="OrthoDB" id="9803968at2"/>
<accession>A0A1D9P1G0</accession>
<organism evidence="5 6">
    <name type="scientific">Butyrivibrio hungatei</name>
    <dbReference type="NCBI Taxonomy" id="185008"/>
    <lineage>
        <taxon>Bacteria</taxon>
        <taxon>Bacillati</taxon>
        <taxon>Bacillota</taxon>
        <taxon>Clostridia</taxon>
        <taxon>Lachnospirales</taxon>
        <taxon>Lachnospiraceae</taxon>
        <taxon>Butyrivibrio</taxon>
    </lineage>
</organism>
<keyword evidence="2" id="KW-0436">Ligase</keyword>
<evidence type="ECO:0000256" key="1">
    <source>
        <dbReference type="ARBA" id="ARBA00006432"/>
    </source>
</evidence>
<dbReference type="RefSeq" id="WP_071176041.1">
    <property type="nucleotide sequence ID" value="NZ_CP017831.1"/>
</dbReference>
<dbReference type="Gene3D" id="3.30.300.30">
    <property type="match status" value="1"/>
</dbReference>
<dbReference type="KEGG" id="bhu:bhn_I1308"/>
<reference evidence="6" key="1">
    <citation type="submission" date="2016-10" db="EMBL/GenBank/DDBJ databases">
        <title>The complete genome sequence of the rumen bacterium Butyrivibrio hungatei MB2003.</title>
        <authorList>
            <person name="Palevich N."/>
            <person name="Kelly W.J."/>
            <person name="Leahy S.C."/>
            <person name="Altermann E."/>
            <person name="Rakonjac J."/>
            <person name="Attwood G.T."/>
        </authorList>
    </citation>
    <scope>NUCLEOTIDE SEQUENCE [LARGE SCALE GENOMIC DNA]</scope>
    <source>
        <strain evidence="6">MB2003</strain>
    </source>
</reference>
<sequence>MPITDLLERNSKLYGDEIALVEINPEIREEQRVTWKEYELIQPTQTSYYRRQITWSVFDEKANRVANMLMERGIKKGQKCAILLMNCLEWLPIYFGILKSGAVAVPLNFRFTAEEIDYCLKASDSDVLFYGPEFIGRIEDIAEKLKKEMLLYYVGDQCPSYAEDYYKQVSNSSSVAPRVLVEDKDDAAIYFSSGTTGFPKAILHIHTALMQSAKMEAIHHETTHEDNFLCIPPLYHTGAKMHWFGSLYTGSRAVLLKGNSPESIFRAVSEEHCTIVWLLVPWAQDILAALDSGKLKIEDYKLSQWRLMHIGAQPIPPSLIKRWLEYFPHHKYDTNYGLSESTGPGCVHLGLENVHKVGAIGIPGYGWKAKIVDEEGKPVTKGEIGELCVKGPGVMVCYYKNKEATDEILKDGWLFTGDMAKEDEDGFIFLVDRKKDVIISGGENLYPVQIESFLMKNDKIHDAAVIGLPDSRLGEIAAAIIQVKEGMTLTEDEVDAFCVDLPRYKRPRKIIFDTVLRNPTGKIDKPKLREKYCGDHLVEKQNQS</sequence>
<name>A0A1D9P1G0_9FIRM</name>
<dbReference type="AlphaFoldDB" id="A0A1D9P1G0"/>
<dbReference type="GO" id="GO:0016405">
    <property type="term" value="F:CoA-ligase activity"/>
    <property type="evidence" value="ECO:0007669"/>
    <property type="project" value="TreeGrafter"/>
</dbReference>
<keyword evidence="6" id="KW-1185">Reference proteome</keyword>
<dbReference type="InterPro" id="IPR000873">
    <property type="entry name" value="AMP-dep_synth/lig_dom"/>
</dbReference>
<proteinExistence type="inferred from homology"/>
<protein>
    <submittedName>
        <fullName evidence="5">AMP-dependent synthetase</fullName>
    </submittedName>
</protein>
<evidence type="ECO:0000259" key="4">
    <source>
        <dbReference type="Pfam" id="PF13193"/>
    </source>
</evidence>
<dbReference type="Pfam" id="PF00501">
    <property type="entry name" value="AMP-binding"/>
    <property type="match status" value="1"/>
</dbReference>
<dbReference type="Proteomes" id="UP000179284">
    <property type="component" value="Chromosome I"/>
</dbReference>
<dbReference type="InterPro" id="IPR042099">
    <property type="entry name" value="ANL_N_sf"/>
</dbReference>
<dbReference type="InterPro" id="IPR020845">
    <property type="entry name" value="AMP-binding_CS"/>
</dbReference>
<dbReference type="EMBL" id="CP017831">
    <property type="protein sequence ID" value="AOZ96342.1"/>
    <property type="molecule type" value="Genomic_DNA"/>
</dbReference>
<comment type="similarity">
    <text evidence="1">Belongs to the ATP-dependent AMP-binding enzyme family.</text>
</comment>
<dbReference type="Pfam" id="PF13193">
    <property type="entry name" value="AMP-binding_C"/>
    <property type="match status" value="1"/>
</dbReference>
<dbReference type="PANTHER" id="PTHR24096">
    <property type="entry name" value="LONG-CHAIN-FATTY-ACID--COA LIGASE"/>
    <property type="match status" value="1"/>
</dbReference>
<dbReference type="Gene3D" id="3.40.50.12780">
    <property type="entry name" value="N-terminal domain of ligase-like"/>
    <property type="match status" value="1"/>
</dbReference>
<dbReference type="PROSITE" id="PS00455">
    <property type="entry name" value="AMP_BINDING"/>
    <property type="match status" value="1"/>
</dbReference>
<dbReference type="SUPFAM" id="SSF56801">
    <property type="entry name" value="Acetyl-CoA synthetase-like"/>
    <property type="match status" value="1"/>
</dbReference>
<dbReference type="PANTHER" id="PTHR24096:SF149">
    <property type="entry name" value="AMP-BINDING DOMAIN-CONTAINING PROTEIN-RELATED"/>
    <property type="match status" value="1"/>
</dbReference>
<gene>
    <name evidence="5" type="ORF">bhn_I1308</name>
</gene>
<evidence type="ECO:0000259" key="3">
    <source>
        <dbReference type="Pfam" id="PF00501"/>
    </source>
</evidence>
<dbReference type="InterPro" id="IPR045851">
    <property type="entry name" value="AMP-bd_C_sf"/>
</dbReference>
<feature type="domain" description="AMP-dependent synthetase/ligase" evidence="3">
    <location>
        <begin position="49"/>
        <end position="399"/>
    </location>
</feature>
<evidence type="ECO:0000313" key="5">
    <source>
        <dbReference type="EMBL" id="AOZ96342.1"/>
    </source>
</evidence>